<evidence type="ECO:0000313" key="3">
    <source>
        <dbReference type="EMBL" id="GIH86081.1"/>
    </source>
</evidence>
<dbReference type="NCBIfam" id="NF046117">
    <property type="entry name" value="SCO4848_fam"/>
    <property type="match status" value="1"/>
</dbReference>
<dbReference type="Pfam" id="PF26606">
    <property type="entry name" value="SCO4848"/>
    <property type="match status" value="1"/>
</dbReference>
<dbReference type="Proteomes" id="UP000655044">
    <property type="component" value="Unassembled WGS sequence"/>
</dbReference>
<gene>
    <name evidence="3" type="ORF">Pro02_44890</name>
</gene>
<name>A0A8J3S020_PLARO</name>
<proteinExistence type="predicted"/>
<accession>A0A8J3S020</accession>
<feature type="transmembrane region" description="Helical" evidence="2">
    <location>
        <begin position="37"/>
        <end position="60"/>
    </location>
</feature>
<reference evidence="3" key="1">
    <citation type="submission" date="2021-01" db="EMBL/GenBank/DDBJ databases">
        <title>Whole genome shotgun sequence of Planobispora rosea NBRC 15558.</title>
        <authorList>
            <person name="Komaki H."/>
            <person name="Tamura T."/>
        </authorList>
    </citation>
    <scope>NUCLEOTIDE SEQUENCE</scope>
    <source>
        <strain evidence="3">NBRC 15558</strain>
    </source>
</reference>
<feature type="region of interest" description="Disordered" evidence="1">
    <location>
        <begin position="66"/>
        <end position="108"/>
    </location>
</feature>
<evidence type="ECO:0000256" key="2">
    <source>
        <dbReference type="SAM" id="Phobius"/>
    </source>
</evidence>
<feature type="compositionally biased region" description="Low complexity" evidence="1">
    <location>
        <begin position="66"/>
        <end position="93"/>
    </location>
</feature>
<protein>
    <submittedName>
        <fullName evidence="3">Uncharacterized protein</fullName>
    </submittedName>
</protein>
<evidence type="ECO:0000313" key="4">
    <source>
        <dbReference type="Proteomes" id="UP000655044"/>
    </source>
</evidence>
<keyword evidence="4" id="KW-1185">Reference proteome</keyword>
<dbReference type="InterPro" id="IPR058061">
    <property type="entry name" value="SCO4848-like"/>
</dbReference>
<keyword evidence="2" id="KW-1133">Transmembrane helix</keyword>
<sequence length="108" mass="11465">MQMSRKIAGFLLALAGFMIFEWVNLGFNLADGHPRSFYVVHGILIAVNIGLAIVLAVIGLRGLRGSQASWPPRPARSPQAARPPQAPRASGSPHGLQGGAEESERSPV</sequence>
<organism evidence="3 4">
    <name type="scientific">Planobispora rosea</name>
    <dbReference type="NCBI Taxonomy" id="35762"/>
    <lineage>
        <taxon>Bacteria</taxon>
        <taxon>Bacillati</taxon>
        <taxon>Actinomycetota</taxon>
        <taxon>Actinomycetes</taxon>
        <taxon>Streptosporangiales</taxon>
        <taxon>Streptosporangiaceae</taxon>
        <taxon>Planobispora</taxon>
    </lineage>
</organism>
<dbReference type="RefSeq" id="WP_373874502.1">
    <property type="nucleotide sequence ID" value="NZ_BOOI01000042.1"/>
</dbReference>
<feature type="transmembrane region" description="Helical" evidence="2">
    <location>
        <begin position="7"/>
        <end position="25"/>
    </location>
</feature>
<dbReference type="AlphaFoldDB" id="A0A8J3S020"/>
<keyword evidence="2" id="KW-0472">Membrane</keyword>
<keyword evidence="2" id="KW-0812">Transmembrane</keyword>
<dbReference type="EMBL" id="BOOI01000042">
    <property type="protein sequence ID" value="GIH86081.1"/>
    <property type="molecule type" value="Genomic_DNA"/>
</dbReference>
<evidence type="ECO:0000256" key="1">
    <source>
        <dbReference type="SAM" id="MobiDB-lite"/>
    </source>
</evidence>
<comment type="caution">
    <text evidence="3">The sequence shown here is derived from an EMBL/GenBank/DDBJ whole genome shotgun (WGS) entry which is preliminary data.</text>
</comment>